<dbReference type="EMBL" id="BAAAYK010000038">
    <property type="protein sequence ID" value="GAA3361587.1"/>
    <property type="molecule type" value="Genomic_DNA"/>
</dbReference>
<evidence type="ECO:0000313" key="2">
    <source>
        <dbReference type="Proteomes" id="UP001500483"/>
    </source>
</evidence>
<keyword evidence="2" id="KW-1185">Reference proteome</keyword>
<proteinExistence type="predicted"/>
<dbReference type="InterPro" id="IPR003718">
    <property type="entry name" value="OsmC/Ohr_fam"/>
</dbReference>
<sequence length="170" mass="18380">MVSETSEQQPTTPGPARHGFAVEVVWTGNTGAGTSSYRSYERTHEVRSAGKSTIEASADPAFLGDADRYNPEELLIASLSQCHMLWFLHLAAECGVVVVGYHDHAQGELAENADGSGQFREVVLQPEVAVEDLASVDAAEALHERAHELCYISKSVNFPVRLTPSTRVAN</sequence>
<reference evidence="2" key="1">
    <citation type="journal article" date="2019" name="Int. J. Syst. Evol. Microbiol.">
        <title>The Global Catalogue of Microorganisms (GCM) 10K type strain sequencing project: providing services to taxonomists for standard genome sequencing and annotation.</title>
        <authorList>
            <consortium name="The Broad Institute Genomics Platform"/>
            <consortium name="The Broad Institute Genome Sequencing Center for Infectious Disease"/>
            <person name="Wu L."/>
            <person name="Ma J."/>
        </authorList>
    </citation>
    <scope>NUCLEOTIDE SEQUENCE [LARGE SCALE GENOMIC DNA]</scope>
    <source>
        <strain evidence="2">JCM 9687</strain>
    </source>
</reference>
<accession>A0ABP6RTN4</accession>
<evidence type="ECO:0000313" key="1">
    <source>
        <dbReference type="EMBL" id="GAA3361587.1"/>
    </source>
</evidence>
<organism evidence="1 2">
    <name type="scientific">Saccharopolyspora gregorii</name>
    <dbReference type="NCBI Taxonomy" id="33914"/>
    <lineage>
        <taxon>Bacteria</taxon>
        <taxon>Bacillati</taxon>
        <taxon>Actinomycetota</taxon>
        <taxon>Actinomycetes</taxon>
        <taxon>Pseudonocardiales</taxon>
        <taxon>Pseudonocardiaceae</taxon>
        <taxon>Saccharopolyspora</taxon>
    </lineage>
</organism>
<dbReference type="PANTHER" id="PTHR42830:SF2">
    <property type="entry name" value="OSMC_OHR FAMILY PROTEIN"/>
    <property type="match status" value="1"/>
</dbReference>
<dbReference type="Gene3D" id="3.30.300.20">
    <property type="match status" value="1"/>
</dbReference>
<comment type="caution">
    <text evidence="1">The sequence shown here is derived from an EMBL/GenBank/DDBJ whole genome shotgun (WGS) entry which is preliminary data.</text>
</comment>
<dbReference type="SUPFAM" id="SSF82784">
    <property type="entry name" value="OsmC-like"/>
    <property type="match status" value="1"/>
</dbReference>
<name>A0ABP6RTN4_9PSEU</name>
<dbReference type="InterPro" id="IPR036102">
    <property type="entry name" value="OsmC/Ohrsf"/>
</dbReference>
<dbReference type="InterPro" id="IPR052707">
    <property type="entry name" value="OsmC_Ohr_Peroxiredoxin"/>
</dbReference>
<protein>
    <submittedName>
        <fullName evidence="1">OsmC family protein</fullName>
    </submittedName>
</protein>
<gene>
    <name evidence="1" type="ORF">GCM10020366_46130</name>
</gene>
<dbReference type="Pfam" id="PF02566">
    <property type="entry name" value="OsmC"/>
    <property type="match status" value="1"/>
</dbReference>
<dbReference type="Proteomes" id="UP001500483">
    <property type="component" value="Unassembled WGS sequence"/>
</dbReference>
<dbReference type="InterPro" id="IPR015946">
    <property type="entry name" value="KH_dom-like_a/b"/>
</dbReference>
<dbReference type="PANTHER" id="PTHR42830">
    <property type="entry name" value="OSMOTICALLY INDUCIBLE FAMILY PROTEIN"/>
    <property type="match status" value="1"/>
</dbReference>